<keyword evidence="2" id="KW-1185">Reference proteome</keyword>
<evidence type="ECO:0000313" key="1">
    <source>
        <dbReference type="EMBL" id="GIH07476.1"/>
    </source>
</evidence>
<dbReference type="Proteomes" id="UP000612899">
    <property type="component" value="Unassembled WGS sequence"/>
</dbReference>
<reference evidence="1" key="1">
    <citation type="submission" date="2021-01" db="EMBL/GenBank/DDBJ databases">
        <title>Whole genome shotgun sequence of Rhizocola hellebori NBRC 109834.</title>
        <authorList>
            <person name="Komaki H."/>
            <person name="Tamura T."/>
        </authorList>
    </citation>
    <scope>NUCLEOTIDE SEQUENCE</scope>
    <source>
        <strain evidence="1">NBRC 109834</strain>
    </source>
</reference>
<organism evidence="1 2">
    <name type="scientific">Rhizocola hellebori</name>
    <dbReference type="NCBI Taxonomy" id="1392758"/>
    <lineage>
        <taxon>Bacteria</taxon>
        <taxon>Bacillati</taxon>
        <taxon>Actinomycetota</taxon>
        <taxon>Actinomycetes</taxon>
        <taxon>Micromonosporales</taxon>
        <taxon>Micromonosporaceae</taxon>
        <taxon>Rhizocola</taxon>
    </lineage>
</organism>
<dbReference type="RefSeq" id="WP_203911268.1">
    <property type="nucleotide sequence ID" value="NZ_BONY01000037.1"/>
</dbReference>
<accession>A0A8J3QDS1</accession>
<evidence type="ECO:0000313" key="2">
    <source>
        <dbReference type="Proteomes" id="UP000612899"/>
    </source>
</evidence>
<protein>
    <submittedName>
        <fullName evidence="1">Uncharacterized protein</fullName>
    </submittedName>
</protein>
<name>A0A8J3QDS1_9ACTN</name>
<dbReference type="AlphaFoldDB" id="A0A8J3QDS1"/>
<proteinExistence type="predicted"/>
<gene>
    <name evidence="1" type="ORF">Rhe02_55430</name>
</gene>
<dbReference type="EMBL" id="BONY01000037">
    <property type="protein sequence ID" value="GIH07476.1"/>
    <property type="molecule type" value="Genomic_DNA"/>
</dbReference>
<sequence>MPWIRKATAPPPPHTCPNWAMTSDTSVDDLYRCDECRKLWRIGWACDICDYFGDHAGFGGGHKVGYRWRRARMSQRIRFWRHR</sequence>
<comment type="caution">
    <text evidence="1">The sequence shown here is derived from an EMBL/GenBank/DDBJ whole genome shotgun (WGS) entry which is preliminary data.</text>
</comment>